<comment type="subcellular location">
    <subcellularLocation>
        <location evidence="1">Nucleus</location>
    </subcellularLocation>
</comment>
<keyword evidence="2" id="KW-0479">Metal-binding</keyword>
<dbReference type="EMBL" id="FWEW01003046">
    <property type="protein sequence ID" value="SLM38864.1"/>
    <property type="molecule type" value="Genomic_DNA"/>
</dbReference>
<organism evidence="11 12">
    <name type="scientific">Lasallia pustulata</name>
    <dbReference type="NCBI Taxonomy" id="136370"/>
    <lineage>
        <taxon>Eukaryota</taxon>
        <taxon>Fungi</taxon>
        <taxon>Dikarya</taxon>
        <taxon>Ascomycota</taxon>
        <taxon>Pezizomycotina</taxon>
        <taxon>Lecanoromycetes</taxon>
        <taxon>OSLEUM clade</taxon>
        <taxon>Umbilicariomycetidae</taxon>
        <taxon>Umbilicariales</taxon>
        <taxon>Umbilicariaceae</taxon>
        <taxon>Lasallia</taxon>
    </lineage>
</organism>
<evidence type="ECO:0000256" key="2">
    <source>
        <dbReference type="ARBA" id="ARBA00022723"/>
    </source>
</evidence>
<keyword evidence="12" id="KW-1185">Reference proteome</keyword>
<evidence type="ECO:0000256" key="7">
    <source>
        <dbReference type="ARBA" id="ARBA00023242"/>
    </source>
</evidence>
<feature type="region of interest" description="Disordered" evidence="8">
    <location>
        <begin position="1"/>
        <end position="35"/>
    </location>
</feature>
<dbReference type="InterPro" id="IPR044867">
    <property type="entry name" value="DEUBAD_dom"/>
</dbReference>
<proteinExistence type="predicted"/>
<feature type="compositionally biased region" description="Basic residues" evidence="8">
    <location>
        <begin position="1"/>
        <end position="15"/>
    </location>
</feature>
<dbReference type="AlphaFoldDB" id="A0A1W5D6W3"/>
<dbReference type="GO" id="GO:0008270">
    <property type="term" value="F:zinc ion binding"/>
    <property type="evidence" value="ECO:0007669"/>
    <property type="project" value="UniProtKB-KW"/>
</dbReference>
<dbReference type="InterPro" id="IPR028020">
    <property type="entry name" value="ASX_DEUBAD_dom"/>
</dbReference>
<dbReference type="Proteomes" id="UP000192927">
    <property type="component" value="Unassembled WGS sequence"/>
</dbReference>
<evidence type="ECO:0000313" key="13">
    <source>
        <dbReference type="Proteomes" id="UP000324767"/>
    </source>
</evidence>
<sequence>MPPKKTQKSKAKAPPKRTATPRNAKKDLWSEEQLTTSSKSKLIDADLTALFANPQAWNVLDDAEQAELRTLLPGHINYDEDGSIPERFLRYDNDWRNGLRQYQNDLEQGRYDPEWLRQAAEAMEERAAGKFDKYKDDQYEEFWGQKQKLAHDVIAGEMTNLKLSVMVKAGVYRVGDVWSFARAFGRSDKVLVEKDVTITAIDDGTLTFSIPPGQRKFPVAPAIAALTLSDGAEVTAEDTITVATPDAKKTPTEDTQITFVLKGPQSGPLSLERKILQIDGRIESDGKGNAWKSIRCKRDNQDMGSLWEMREIFYVRQSAQKPEKEDDEDSDYQSPRQKRLKARK</sequence>
<dbReference type="GO" id="GO:0005634">
    <property type="term" value="C:nucleus"/>
    <property type="evidence" value="ECO:0007669"/>
    <property type="project" value="UniProtKB-SubCell"/>
</dbReference>
<dbReference type="Pfam" id="PF13919">
    <property type="entry name" value="ASXH"/>
    <property type="match status" value="1"/>
</dbReference>
<evidence type="ECO:0000256" key="3">
    <source>
        <dbReference type="ARBA" id="ARBA00022771"/>
    </source>
</evidence>
<dbReference type="PROSITE" id="PS51916">
    <property type="entry name" value="DEUBAD"/>
    <property type="match status" value="1"/>
</dbReference>
<gene>
    <name evidence="10" type="ORF">FRX48_06857</name>
</gene>
<keyword evidence="6" id="KW-0804">Transcription</keyword>
<dbReference type="EMBL" id="VXIT01000011">
    <property type="protein sequence ID" value="KAA6409304.1"/>
    <property type="molecule type" value="Genomic_DNA"/>
</dbReference>
<evidence type="ECO:0000256" key="4">
    <source>
        <dbReference type="ARBA" id="ARBA00022833"/>
    </source>
</evidence>
<evidence type="ECO:0000256" key="1">
    <source>
        <dbReference type="ARBA" id="ARBA00004123"/>
    </source>
</evidence>
<reference evidence="11" key="2">
    <citation type="submission" date="2017-03" db="EMBL/GenBank/DDBJ databases">
        <authorList>
            <person name="Afonso C.L."/>
            <person name="Miller P.J."/>
            <person name="Scott M.A."/>
            <person name="Spackman E."/>
            <person name="Goraichik I."/>
            <person name="Dimitrov K.M."/>
            <person name="Suarez D.L."/>
            <person name="Swayne D.E."/>
        </authorList>
    </citation>
    <scope>NUCLEOTIDE SEQUENCE [LARGE SCALE GENOMIC DNA]</scope>
</reference>
<evidence type="ECO:0000313" key="10">
    <source>
        <dbReference type="EMBL" id="KAA6409304.1"/>
    </source>
</evidence>
<protein>
    <submittedName>
        <fullName evidence="11">ASX homology domain</fullName>
    </submittedName>
</protein>
<evidence type="ECO:0000259" key="9">
    <source>
        <dbReference type="PROSITE" id="PS51916"/>
    </source>
</evidence>
<feature type="region of interest" description="Disordered" evidence="8">
    <location>
        <begin position="317"/>
        <end position="344"/>
    </location>
</feature>
<keyword evidence="3" id="KW-0863">Zinc-finger</keyword>
<dbReference type="OrthoDB" id="2289918at2759"/>
<evidence type="ECO:0000256" key="5">
    <source>
        <dbReference type="ARBA" id="ARBA00023015"/>
    </source>
</evidence>
<dbReference type="Proteomes" id="UP000324767">
    <property type="component" value="Unassembled WGS sequence"/>
</dbReference>
<feature type="domain" description="DEUBAD" evidence="9">
    <location>
        <begin position="38"/>
        <end position="148"/>
    </location>
</feature>
<evidence type="ECO:0000313" key="12">
    <source>
        <dbReference type="Proteomes" id="UP000192927"/>
    </source>
</evidence>
<evidence type="ECO:0000256" key="6">
    <source>
        <dbReference type="ARBA" id="ARBA00023163"/>
    </source>
</evidence>
<accession>A0A1W5D6W3</accession>
<keyword evidence="5" id="KW-0805">Transcription regulation</keyword>
<reference evidence="10 13" key="3">
    <citation type="submission" date="2019-09" db="EMBL/GenBank/DDBJ databases">
        <title>The hologenome of the rock-dwelling lichen Lasallia pustulata.</title>
        <authorList>
            <person name="Greshake Tzovaras B."/>
            <person name="Segers F."/>
            <person name="Bicker A."/>
            <person name="Dal Grande F."/>
            <person name="Otte J."/>
            <person name="Hankeln T."/>
            <person name="Schmitt I."/>
            <person name="Ebersberger I."/>
        </authorList>
    </citation>
    <scope>NUCLEOTIDE SEQUENCE [LARGE SCALE GENOMIC DNA]</scope>
    <source>
        <strain evidence="10">A1-1</strain>
    </source>
</reference>
<evidence type="ECO:0000313" key="11">
    <source>
        <dbReference type="EMBL" id="SLM38864.1"/>
    </source>
</evidence>
<reference evidence="12" key="1">
    <citation type="submission" date="2017-03" db="EMBL/GenBank/DDBJ databases">
        <authorList>
            <person name="Sharma R."/>
            <person name="Thines M."/>
        </authorList>
    </citation>
    <scope>NUCLEOTIDE SEQUENCE [LARGE SCALE GENOMIC DNA]</scope>
</reference>
<name>A0A1W5D6W3_9LECA</name>
<keyword evidence="7" id="KW-0539">Nucleus</keyword>
<evidence type="ECO:0000256" key="8">
    <source>
        <dbReference type="SAM" id="MobiDB-lite"/>
    </source>
</evidence>
<keyword evidence="4" id="KW-0862">Zinc</keyword>